<dbReference type="EMBL" id="QYYH01000001">
    <property type="protein sequence ID" value="RJY19529.1"/>
    <property type="molecule type" value="Genomic_DNA"/>
</dbReference>
<reference evidence="1 2" key="1">
    <citation type="submission" date="2018-09" db="EMBL/GenBank/DDBJ databases">
        <title>Phylogeny of the Shewanellaceae, and recommendation for two new genera, Pseudoshewanella and Parashewanella.</title>
        <authorList>
            <person name="Wang G."/>
        </authorList>
    </citation>
    <scope>NUCLEOTIDE SEQUENCE [LARGE SCALE GENOMIC DNA]</scope>
    <source>
        <strain evidence="1 2">KCTC 22492</strain>
    </source>
</reference>
<dbReference type="NCBIfam" id="TIGR03237">
    <property type="entry name" value="dnd_assoc_2"/>
    <property type="match status" value="1"/>
</dbReference>
<protein>
    <submittedName>
        <fullName evidence="1">DNA phosphorothioation-dependent restriction protein DptH</fullName>
    </submittedName>
</protein>
<accession>A0A3A6U5P4</accession>
<dbReference type="SUPFAM" id="SSF52540">
    <property type="entry name" value="P-loop containing nucleoside triphosphate hydrolases"/>
    <property type="match status" value="1"/>
</dbReference>
<keyword evidence="2" id="KW-1185">Reference proteome</keyword>
<dbReference type="Gene3D" id="3.40.50.300">
    <property type="entry name" value="P-loop containing nucleotide triphosphate hydrolases"/>
    <property type="match status" value="2"/>
</dbReference>
<organism evidence="1 2">
    <name type="scientific">Parashewanella spongiae</name>
    <dbReference type="NCBI Taxonomy" id="342950"/>
    <lineage>
        <taxon>Bacteria</taxon>
        <taxon>Pseudomonadati</taxon>
        <taxon>Pseudomonadota</taxon>
        <taxon>Gammaproteobacteria</taxon>
        <taxon>Alteromonadales</taxon>
        <taxon>Shewanellaceae</taxon>
        <taxon>Parashewanella</taxon>
    </lineage>
</organism>
<dbReference type="PANTHER" id="PTHR42957:SF1">
    <property type="entry name" value="HELICASE MJ1565-RELATED"/>
    <property type="match status" value="1"/>
</dbReference>
<proteinExistence type="predicted"/>
<dbReference type="PANTHER" id="PTHR42957">
    <property type="entry name" value="HELICASE MJ1565-RELATED"/>
    <property type="match status" value="1"/>
</dbReference>
<dbReference type="Proteomes" id="UP000273022">
    <property type="component" value="Unassembled WGS sequence"/>
</dbReference>
<evidence type="ECO:0000313" key="1">
    <source>
        <dbReference type="EMBL" id="RJY19529.1"/>
    </source>
</evidence>
<dbReference type="RefSeq" id="WP_121851609.1">
    <property type="nucleotide sequence ID" value="NZ_CP037952.1"/>
</dbReference>
<comment type="caution">
    <text evidence="1">The sequence shown here is derived from an EMBL/GenBank/DDBJ whole genome shotgun (WGS) entry which is preliminary data.</text>
</comment>
<name>A0A3A6U5P4_9GAMM</name>
<dbReference type="InterPro" id="IPR017646">
    <property type="entry name" value="Dnd_assoc_2"/>
</dbReference>
<gene>
    <name evidence="1" type="primary">dptH</name>
    <name evidence="1" type="ORF">D5R81_00025</name>
</gene>
<evidence type="ECO:0000313" key="2">
    <source>
        <dbReference type="Proteomes" id="UP000273022"/>
    </source>
</evidence>
<dbReference type="InterPro" id="IPR008571">
    <property type="entry name" value="HerA-like"/>
</dbReference>
<sequence>MSVKQFEQFLVELFLADAANNIKPNSRYQFKSPDAENSRRLYAALVEKSNDTLLTPKGVALPYIEVSSPSGVQCKIIPILHKDEEAESEGFTENFISHLRDVVSSPSDYLSGSALLIIHNSLLDTLINSATDLGIQDQVWSPKRIHDALKGLIDHTDKAKDVSECLLADQFETILEDGATMFGFESLYKAVQDGDLRFNELGMFNDPLIIEMSGNKKQIKKRLEANRELHDQISFNVEHFAGRLPEQLKAFSEKFVDKHFTDDAWKDLDFEVYEQEKKRNLKQQLVLVEEQITEGTTITARNRAESKAGQRDRQIIIELDEDVNEFEIKLNFQGAGNLDKSQFSIQPKQSPIKAADVITRNSLKSASATLKGAYQNEPLFFNLTLKRDVTSENHKFRCLVVRKGEFYLEPLKNMFIIEHSKQRITLNTEDNKLELSENNGHTFHLTDTKQVIDNSSFSVADFENLANESDEIEFFIKSGDNKLAINIEGAIATDSLSLPLLLNKGRYFKLFSDEYFGEFYSKKGKVGIDNSEFIVPGLRLKLLRLEEEFINTQSVALIDGEPFELEQLKTIDDDIHQSYQSLFKYLAVKRTTPSLVSWGEEYTDLVEDIVECYLSYLASIETGNVLKPKQKQALKIGLVKRDGEEFYSPFHPLILSYFLQLRQSIKQDDTDSFNQLADITIQRLTPKGLIPYTYHSEHGFAYTQQIPENAFWLKSVPQEKSCLSFVRKLVKEKIDEFQSAFAKLFANESKKSIIINAVNQELSEELFLGLVDYVKTNLDSSASIHVNLYDESFVFNAFDKFAETSSYSEIKQWLELDKGKVREYADTIIDLLRTRLTYSKFTNRDSGTDGQAYAHLTFFRNNNKVDCADIAIDHMDSGVACDGLLTGEASTHDHGAYFTGFGLHNVEYDDIAHLKMAKYYGLLLQPASKPNTKYNGSNALALAVSEDFKQLLHRSYESSIWTTIIDPKVTLDFFHSNQDVVLIHYSDQYTSSSSYDAITVTAQRDLFEKVLQQGDGGNINEFNAFNGDWLLKMMTAHETINKERKGVIGAYKFVTSLVNDSDITWVPLSVAEMIRVSGNIGLKMSDSEFSRNVQGYKKGAISDDVLFVGFKNQQMYLLPVEVKTGATPNYVKAVEQAKELLRYLSENILGKDNLTSKLYRGLFIRQVLMQIDKYKLYKVFDCEYFESLLDEKELWLQGNYSLARLTDYPEGLVISHLDSASCHDPDYKLIDGVLRVELPISLLKMLVETPLQSVLNDVEIAKICVVPEEYKLSKGAQTELLEAEKTTWNDDVINDEQLENTNEANSSPSNVIPIAPEQSTKVAEPAPVAPYFSPSGHHLNVLFGHNAVTKAPLNWEPTNTAKFMNTNTGIIGTMGTGKTQFTKSVITQLYQNHADNVNSAPIGMLIFDYKSDYVDDKFLNATNGKQYHLHKLPYNPLSLFGDTPMLPVHTARGFSETMGKAFGLGQKQQLKLRRLVGEVYELAGIKKSDPTTWTKPAPTIEDVWTLFLDSEPDEDSLFAALESLAELEVFEDQHTQCKSLYELIDGITVIKLAEYPPQIQSLVVALTLDLFYSQMQKKGKPEVQGDFRQVTKMILVDEADNFMSQNFPSLRKILKEGREYGVGVILSTQDITHFQTGENDYSSYVLTWIVHRVAKIKPQDIKAIFSINEKAEQERLMETISKLEKHYSLYIDGAKQTVKMRDKAFWELLEEYHF</sequence>
<dbReference type="OrthoDB" id="9806951at2"/>
<dbReference type="InterPro" id="IPR027417">
    <property type="entry name" value="P-loop_NTPase"/>
</dbReference>